<dbReference type="InterPro" id="IPR004883">
    <property type="entry name" value="LOB"/>
</dbReference>
<organism evidence="4 5">
    <name type="scientific">Taxus chinensis</name>
    <name type="common">Chinese yew</name>
    <name type="synonym">Taxus wallichiana var. chinensis</name>
    <dbReference type="NCBI Taxonomy" id="29808"/>
    <lineage>
        <taxon>Eukaryota</taxon>
        <taxon>Viridiplantae</taxon>
        <taxon>Streptophyta</taxon>
        <taxon>Embryophyta</taxon>
        <taxon>Tracheophyta</taxon>
        <taxon>Spermatophyta</taxon>
        <taxon>Pinopsida</taxon>
        <taxon>Pinidae</taxon>
        <taxon>Conifers II</taxon>
        <taxon>Cupressales</taxon>
        <taxon>Taxaceae</taxon>
        <taxon>Taxus</taxon>
    </lineage>
</organism>
<dbReference type="PANTHER" id="PTHR31301">
    <property type="entry name" value="LOB DOMAIN-CONTAINING PROTEIN 4-RELATED"/>
    <property type="match status" value="1"/>
</dbReference>
<proteinExistence type="inferred from homology"/>
<comment type="caution">
    <text evidence="4">The sequence shown here is derived from an EMBL/GenBank/DDBJ whole genome shotgun (WGS) entry which is preliminary data.</text>
</comment>
<comment type="similarity">
    <text evidence="1">Belongs to the LOB domain-containing protein family.</text>
</comment>
<dbReference type="Proteomes" id="UP000824469">
    <property type="component" value="Unassembled WGS sequence"/>
</dbReference>
<evidence type="ECO:0000256" key="2">
    <source>
        <dbReference type="SAM" id="Coils"/>
    </source>
</evidence>
<dbReference type="EMBL" id="JAHRHJ020000001">
    <property type="protein sequence ID" value="KAH9331254.1"/>
    <property type="molecule type" value="Genomic_DNA"/>
</dbReference>
<evidence type="ECO:0000313" key="4">
    <source>
        <dbReference type="EMBL" id="KAH9331254.1"/>
    </source>
</evidence>
<dbReference type="PANTHER" id="PTHR31301:SF206">
    <property type="entry name" value="LOB DOMAIN-CONTAINING PROTEIN 1"/>
    <property type="match status" value="1"/>
</dbReference>
<evidence type="ECO:0000256" key="1">
    <source>
        <dbReference type="ARBA" id="ARBA00005474"/>
    </source>
</evidence>
<keyword evidence="5" id="KW-1185">Reference proteome</keyword>
<evidence type="ECO:0000259" key="3">
    <source>
        <dbReference type="PROSITE" id="PS50891"/>
    </source>
</evidence>
<gene>
    <name evidence="4" type="ORF">KI387_003362</name>
</gene>
<evidence type="ECO:0000313" key="5">
    <source>
        <dbReference type="Proteomes" id="UP000824469"/>
    </source>
</evidence>
<protein>
    <recommendedName>
        <fullName evidence="3">LOB domain-containing protein</fullName>
    </recommendedName>
</protein>
<keyword evidence="2" id="KW-0175">Coiled coil</keyword>
<dbReference type="OMA" id="RRCRENC"/>
<dbReference type="AlphaFoldDB" id="A0AA38GXE6"/>
<name>A0AA38GXE6_TAXCH</name>
<sequence>MKCKGNGKAAATPCAACKILRRRCADKCLLAPYFPPNNPHKFATAHHVFGASNILKMLKELPNDRRADAVLSMVYEANARVRDPVYGCAGTVSQLQHQISHLQSQLAAAQAELLNLRTEQANFLSVLSLLYASAGKDAAEPVSPSTDCTDPHEDHDVEDLFSDEMDPLMLWNPSEHK</sequence>
<reference evidence="4 5" key="1">
    <citation type="journal article" date="2021" name="Nat. Plants">
        <title>The Taxus genome provides insights into paclitaxel biosynthesis.</title>
        <authorList>
            <person name="Xiong X."/>
            <person name="Gou J."/>
            <person name="Liao Q."/>
            <person name="Li Y."/>
            <person name="Zhou Q."/>
            <person name="Bi G."/>
            <person name="Li C."/>
            <person name="Du R."/>
            <person name="Wang X."/>
            <person name="Sun T."/>
            <person name="Guo L."/>
            <person name="Liang H."/>
            <person name="Lu P."/>
            <person name="Wu Y."/>
            <person name="Zhang Z."/>
            <person name="Ro D.K."/>
            <person name="Shang Y."/>
            <person name="Huang S."/>
            <person name="Yan J."/>
        </authorList>
    </citation>
    <scope>NUCLEOTIDE SEQUENCE [LARGE SCALE GENOMIC DNA]</scope>
    <source>
        <strain evidence="4">Ta-2019</strain>
    </source>
</reference>
<accession>A0AA38GXE6</accession>
<feature type="domain" description="LOB" evidence="3">
    <location>
        <begin position="12"/>
        <end position="113"/>
    </location>
</feature>
<dbReference type="Pfam" id="PF03195">
    <property type="entry name" value="LOB"/>
    <property type="match status" value="1"/>
</dbReference>
<feature type="coiled-coil region" evidence="2">
    <location>
        <begin position="92"/>
        <end position="119"/>
    </location>
</feature>
<dbReference type="PROSITE" id="PS50891">
    <property type="entry name" value="LOB"/>
    <property type="match status" value="1"/>
</dbReference>